<evidence type="ECO:0000256" key="14">
    <source>
        <dbReference type="SAM" id="Coils"/>
    </source>
</evidence>
<comment type="subcellular location">
    <subcellularLocation>
        <location evidence="13">Cell membrane</location>
        <topology evidence="13">Single-pass membrane protein</topology>
    </subcellularLocation>
    <subcellularLocation>
        <location evidence="12">Endomembrane system</location>
        <topology evidence="12">Single-pass membrane protein</topology>
    </subcellularLocation>
</comment>
<evidence type="ECO:0000256" key="5">
    <source>
        <dbReference type="ARBA" id="ARBA00022781"/>
    </source>
</evidence>
<reference evidence="15 16" key="1">
    <citation type="submission" date="2019-08" db="EMBL/GenBank/DDBJ databases">
        <title>Identification of a novel species of the genus Boseongicola.</title>
        <authorList>
            <person name="Zhang X.-Q."/>
        </authorList>
    </citation>
    <scope>NUCLEOTIDE SEQUENCE [LARGE SCALE GENOMIC DNA]</scope>
    <source>
        <strain evidence="15 16">HY14</strain>
    </source>
</reference>
<dbReference type="GO" id="GO:0005886">
    <property type="term" value="C:plasma membrane"/>
    <property type="evidence" value="ECO:0007669"/>
    <property type="project" value="UniProtKB-SubCell"/>
</dbReference>
<comment type="function">
    <text evidence="11">Component of the F(0) channel, it forms part of the peripheral stalk, linking F(1) to F(0). The b'-subunit is a diverged and duplicated form of b found in plants and photosynthetic bacteria.</text>
</comment>
<dbReference type="CDD" id="cd06503">
    <property type="entry name" value="ATP-synt_Fo_b"/>
    <property type="match status" value="1"/>
</dbReference>
<evidence type="ECO:0000256" key="1">
    <source>
        <dbReference type="ARBA" id="ARBA00005513"/>
    </source>
</evidence>
<evidence type="ECO:0000256" key="10">
    <source>
        <dbReference type="ARBA" id="ARBA00025198"/>
    </source>
</evidence>
<keyword evidence="8 13" id="KW-0472">Membrane</keyword>
<dbReference type="InterPro" id="IPR050059">
    <property type="entry name" value="ATP_synthase_B_chain"/>
</dbReference>
<keyword evidence="9 13" id="KW-0066">ATP synthesis</keyword>
<dbReference type="GO" id="GO:0046933">
    <property type="term" value="F:proton-transporting ATP synthase activity, rotational mechanism"/>
    <property type="evidence" value="ECO:0007669"/>
    <property type="project" value="UniProtKB-UniRule"/>
</dbReference>
<dbReference type="Proteomes" id="UP000322080">
    <property type="component" value="Unassembled WGS sequence"/>
</dbReference>
<organism evidence="15 16">
    <name type="scientific">Maritimibacter fusiformis</name>
    <dbReference type="NCBI Taxonomy" id="2603819"/>
    <lineage>
        <taxon>Bacteria</taxon>
        <taxon>Pseudomonadati</taxon>
        <taxon>Pseudomonadota</taxon>
        <taxon>Alphaproteobacteria</taxon>
        <taxon>Rhodobacterales</taxon>
        <taxon>Roseobacteraceae</taxon>
        <taxon>Maritimibacter</taxon>
    </lineage>
</organism>
<evidence type="ECO:0000256" key="3">
    <source>
        <dbReference type="ARBA" id="ARBA00022547"/>
    </source>
</evidence>
<dbReference type="PANTHER" id="PTHR33445:SF2">
    <property type="entry name" value="ATP SYNTHASE SUBUNIT B', CHLOROPLASTIC"/>
    <property type="match status" value="1"/>
</dbReference>
<evidence type="ECO:0000256" key="12">
    <source>
        <dbReference type="ARBA" id="ARBA00037847"/>
    </source>
</evidence>
<protein>
    <recommendedName>
        <fullName evidence="13">ATP synthase subunit b</fullName>
    </recommendedName>
    <alternativeName>
        <fullName evidence="13">ATP synthase F(0) sector subunit b</fullName>
    </alternativeName>
    <alternativeName>
        <fullName evidence="13">ATPase subunit I</fullName>
    </alternativeName>
    <alternativeName>
        <fullName evidence="13">F-type ATPase subunit b</fullName>
        <shortName evidence="13">F-ATPase subunit b</shortName>
    </alternativeName>
</protein>
<keyword evidence="13" id="KW-1003">Cell membrane</keyword>
<comment type="caution">
    <text evidence="15">The sequence shown here is derived from an EMBL/GenBank/DDBJ whole genome shotgun (WGS) entry which is preliminary data.</text>
</comment>
<keyword evidence="7 13" id="KW-0406">Ion transport</keyword>
<comment type="function">
    <text evidence="10 13">F(1)F(0) ATP synthase produces ATP from ADP in the presence of a proton or sodium gradient. F-type ATPases consist of two structural domains, F(1) containing the extramembraneous catalytic core and F(0) containing the membrane proton channel, linked together by a central stalk and a peripheral stalk. During catalysis, ATP synthesis in the catalytic domain of F(1) is coupled via a rotary mechanism of the central stalk subunits to proton translocation.</text>
</comment>
<name>A0A5D0RL20_9RHOB</name>
<evidence type="ECO:0000313" key="16">
    <source>
        <dbReference type="Proteomes" id="UP000322080"/>
    </source>
</evidence>
<comment type="subunit">
    <text evidence="13">F-type ATPases have 2 components, F(1) - the catalytic core - and F(0) - the membrane proton channel. F(1) has five subunits: alpha(3), beta(3), gamma(1), delta(1), epsilon(1). F(0) has three main subunits: a(1), b(2) and c(10-14). The alpha and beta chains form an alternating ring which encloses part of the gamma chain. F(1) is attached to F(0) by a central stalk formed by the gamma and epsilon chains, while a peripheral stalk is formed by the delta and b chains.</text>
</comment>
<proteinExistence type="inferred from homology"/>
<keyword evidence="4 13" id="KW-0812">Transmembrane</keyword>
<dbReference type="Pfam" id="PF00430">
    <property type="entry name" value="ATP-synt_B"/>
    <property type="match status" value="1"/>
</dbReference>
<dbReference type="EMBL" id="VSIY01000006">
    <property type="protein sequence ID" value="TYB81338.1"/>
    <property type="molecule type" value="Genomic_DNA"/>
</dbReference>
<dbReference type="GO" id="GO:0045259">
    <property type="term" value="C:proton-transporting ATP synthase complex"/>
    <property type="evidence" value="ECO:0007669"/>
    <property type="project" value="UniProtKB-KW"/>
</dbReference>
<evidence type="ECO:0000256" key="7">
    <source>
        <dbReference type="ARBA" id="ARBA00023065"/>
    </source>
</evidence>
<feature type="coiled-coil region" evidence="14">
    <location>
        <begin position="41"/>
        <end position="121"/>
    </location>
</feature>
<evidence type="ECO:0000256" key="13">
    <source>
        <dbReference type="HAMAP-Rule" id="MF_01398"/>
    </source>
</evidence>
<dbReference type="HAMAP" id="MF_01398">
    <property type="entry name" value="ATP_synth_b_bprime"/>
    <property type="match status" value="1"/>
</dbReference>
<keyword evidence="3 13" id="KW-0138">CF(0)</keyword>
<evidence type="ECO:0000256" key="8">
    <source>
        <dbReference type="ARBA" id="ARBA00023136"/>
    </source>
</evidence>
<evidence type="ECO:0000256" key="2">
    <source>
        <dbReference type="ARBA" id="ARBA00022448"/>
    </source>
</evidence>
<evidence type="ECO:0000256" key="6">
    <source>
        <dbReference type="ARBA" id="ARBA00022989"/>
    </source>
</evidence>
<dbReference type="PANTHER" id="PTHR33445">
    <property type="entry name" value="ATP SYNTHASE SUBUNIT B', CHLOROPLASTIC"/>
    <property type="match status" value="1"/>
</dbReference>
<evidence type="ECO:0000256" key="11">
    <source>
        <dbReference type="ARBA" id="ARBA00025614"/>
    </source>
</evidence>
<comment type="similarity">
    <text evidence="1 13">Belongs to the ATPase B chain family.</text>
</comment>
<dbReference type="GO" id="GO:0012505">
    <property type="term" value="C:endomembrane system"/>
    <property type="evidence" value="ECO:0007669"/>
    <property type="project" value="UniProtKB-SubCell"/>
</dbReference>
<evidence type="ECO:0000256" key="4">
    <source>
        <dbReference type="ARBA" id="ARBA00022692"/>
    </source>
</evidence>
<dbReference type="AlphaFoldDB" id="A0A5D0RL20"/>
<gene>
    <name evidence="13" type="primary">atpF</name>
    <name evidence="15" type="ORF">FVF75_09465</name>
</gene>
<keyword evidence="5 13" id="KW-0375">Hydrogen ion transport</keyword>
<feature type="transmembrane region" description="Helical" evidence="13">
    <location>
        <begin position="6"/>
        <end position="22"/>
    </location>
</feature>
<keyword evidence="16" id="KW-1185">Reference proteome</keyword>
<keyword evidence="14" id="KW-0175">Coiled coil</keyword>
<keyword evidence="6 13" id="KW-1133">Transmembrane helix</keyword>
<evidence type="ECO:0000313" key="15">
    <source>
        <dbReference type="EMBL" id="TYB81338.1"/>
    </source>
</evidence>
<accession>A0A5D0RL20</accession>
<sequence length="258" mass="28161">MSIDWITVGAQIVNFLVLIWLLKRFLYRPILDGIDAREKEISERMAEAAKIREAAETAEAEHKALIAKLRAGQAGALDEARAAAEAERDAILAETRKRLAREEAEREAQRAEEARRFTAELHRSGAEALLSLTRKALSDLADETLEERIVAHTVTRLREVADELRDAAGDSREAVVLTRAPLSPEATERLVNEAASVLPGFTLRFDTDPSLGPGLNLRLGGAQVGWTLDSYLDGLEAVLEDRAGRAATQVTQGSTDAA</sequence>
<dbReference type="RefSeq" id="WP_148377732.1">
    <property type="nucleotide sequence ID" value="NZ_VSIY01000006.1"/>
</dbReference>
<keyword evidence="2 13" id="KW-0813">Transport</keyword>
<evidence type="ECO:0000256" key="9">
    <source>
        <dbReference type="ARBA" id="ARBA00023310"/>
    </source>
</evidence>
<dbReference type="GO" id="GO:0046961">
    <property type="term" value="F:proton-transporting ATPase activity, rotational mechanism"/>
    <property type="evidence" value="ECO:0007669"/>
    <property type="project" value="TreeGrafter"/>
</dbReference>
<dbReference type="InterPro" id="IPR002146">
    <property type="entry name" value="ATP_synth_b/b'su_bac/chlpt"/>
</dbReference>